<dbReference type="InterPro" id="IPR048950">
    <property type="entry name" value="Ppx_GppA_C"/>
</dbReference>
<reference evidence="6" key="1">
    <citation type="submission" date="2016-10" db="EMBL/GenBank/DDBJ databases">
        <authorList>
            <person name="Varghese N."/>
            <person name="Submissions S."/>
        </authorList>
    </citation>
    <scope>NUCLEOTIDE SEQUENCE [LARGE SCALE GENOMIC DNA]</scope>
    <source>
        <strain evidence="6">OK042</strain>
    </source>
</reference>
<sequence length="513" mass="56937">MNRNFGVIDLGSNTARLVVYEQDSQGLVTEVDNIKRGLRLSNHVQNGRMDEEGITKTIDCMRQFKDLLEARNIRDIIAVATAAVRQSDNGSELIDRISKETGISVRVLGGEDEARYGYLAVVNSMSIDEGITIDIGGGSTEVTFFSNRELLASHSFPFGIVSLTRMFLHSEVPTAEELSSLEHFLSTAYSSCPWLLNRHCPVIAIGGTARNLAKIHQRAVQYSMDSFHHYPLDTEQVVGILEQLSLLTLEERRQVPGISKDRADVILAGITVFESLLRHSGSPELIVSNKGLRDGILSEAVWGTAAPTSILVVHERSIDQFMNRYQVNKPHAIHVSKLSLSLFDQLQTFGHHTYGQGERDLLEAAALLHDVGRTINVHEASEHTFYLLSHVLLAGYTHRERLLIAMIASFKSNKLLQSQLAKHTDIVSKTDKSLVEKLGHLVLLARMLDRSMSQAIHTIRLTDDDGPLTLLCMGKRAGLLEYSLLDEPLAKLSKAWKLPISFRPVVVDSPAKP</sequence>
<dbReference type="InterPro" id="IPR030673">
    <property type="entry name" value="PyroPPase_GppA_Ppx"/>
</dbReference>
<dbReference type="CDD" id="cd00077">
    <property type="entry name" value="HDc"/>
    <property type="match status" value="1"/>
</dbReference>
<dbReference type="CDD" id="cd24052">
    <property type="entry name" value="ASKHA_NBD_HpPPX-GppA-like"/>
    <property type="match status" value="1"/>
</dbReference>
<evidence type="ECO:0000313" key="5">
    <source>
        <dbReference type="EMBL" id="SFI94621.1"/>
    </source>
</evidence>
<evidence type="ECO:0000313" key="6">
    <source>
        <dbReference type="Proteomes" id="UP000198915"/>
    </source>
</evidence>
<dbReference type="STRING" id="1884381.SAMN05518846_101579"/>
<dbReference type="PANTHER" id="PTHR30005:SF0">
    <property type="entry name" value="RETROGRADE REGULATION PROTEIN 2"/>
    <property type="match status" value="1"/>
</dbReference>
<proteinExistence type="inferred from homology"/>
<dbReference type="Gene3D" id="3.30.420.40">
    <property type="match status" value="1"/>
</dbReference>
<dbReference type="GO" id="GO:0006357">
    <property type="term" value="P:regulation of transcription by RNA polymerase II"/>
    <property type="evidence" value="ECO:0007669"/>
    <property type="project" value="TreeGrafter"/>
</dbReference>
<name>A0A1I3MCB8_9BACL</name>
<dbReference type="AlphaFoldDB" id="A0A1I3MCB8"/>
<feature type="domain" description="Ppx/GppA phosphatase C-terminal" evidence="4">
    <location>
        <begin position="313"/>
        <end position="460"/>
    </location>
</feature>
<evidence type="ECO:0000256" key="2">
    <source>
        <dbReference type="ARBA" id="ARBA00022801"/>
    </source>
</evidence>
<keyword evidence="6" id="KW-1185">Reference proteome</keyword>
<dbReference type="Gene3D" id="3.30.420.150">
    <property type="entry name" value="Exopolyphosphatase. Domain 2"/>
    <property type="match status" value="1"/>
</dbReference>
<accession>A0A1I3MCB8</accession>
<dbReference type="Gene3D" id="1.10.3210.10">
    <property type="entry name" value="Hypothetical protein af1432"/>
    <property type="match status" value="1"/>
</dbReference>
<dbReference type="PIRSF" id="PIRSF001267">
    <property type="entry name" value="Pyrophosphatase_GppA_Ppx"/>
    <property type="match status" value="1"/>
</dbReference>
<gene>
    <name evidence="5" type="ORF">SAMN05518846_101579</name>
</gene>
<keyword evidence="2" id="KW-0378">Hydrolase</keyword>
<feature type="domain" description="Ppx/GppA phosphatase N-terminal" evidence="3">
    <location>
        <begin position="18"/>
        <end position="299"/>
    </location>
</feature>
<comment type="similarity">
    <text evidence="1">Belongs to the GppA/Ppx family.</text>
</comment>
<dbReference type="InterPro" id="IPR003695">
    <property type="entry name" value="Ppx_GppA_N"/>
</dbReference>
<dbReference type="Pfam" id="PF02541">
    <property type="entry name" value="Ppx-GppA"/>
    <property type="match status" value="1"/>
</dbReference>
<protein>
    <submittedName>
        <fullName evidence="5">Ppx/GppA phosphatase</fullName>
    </submittedName>
</protein>
<dbReference type="RefSeq" id="WP_092266438.1">
    <property type="nucleotide sequence ID" value="NZ_FORT01000001.1"/>
</dbReference>
<dbReference type="EMBL" id="FORT01000001">
    <property type="protein sequence ID" value="SFI94621.1"/>
    <property type="molecule type" value="Genomic_DNA"/>
</dbReference>
<evidence type="ECO:0000256" key="1">
    <source>
        <dbReference type="ARBA" id="ARBA00007125"/>
    </source>
</evidence>
<evidence type="ECO:0000259" key="4">
    <source>
        <dbReference type="Pfam" id="PF21447"/>
    </source>
</evidence>
<dbReference type="SUPFAM" id="SSF53067">
    <property type="entry name" value="Actin-like ATPase domain"/>
    <property type="match status" value="2"/>
</dbReference>
<dbReference type="InterPro" id="IPR003607">
    <property type="entry name" value="HD/PDEase_dom"/>
</dbReference>
<dbReference type="PANTHER" id="PTHR30005">
    <property type="entry name" value="EXOPOLYPHOSPHATASE"/>
    <property type="match status" value="1"/>
</dbReference>
<dbReference type="Proteomes" id="UP000198915">
    <property type="component" value="Unassembled WGS sequence"/>
</dbReference>
<dbReference type="InterPro" id="IPR050273">
    <property type="entry name" value="GppA/Ppx_hydrolase"/>
</dbReference>
<evidence type="ECO:0000259" key="3">
    <source>
        <dbReference type="Pfam" id="PF02541"/>
    </source>
</evidence>
<dbReference type="GO" id="GO:0016787">
    <property type="term" value="F:hydrolase activity"/>
    <property type="evidence" value="ECO:0007669"/>
    <property type="project" value="UniProtKB-KW"/>
</dbReference>
<organism evidence="5 6">
    <name type="scientific">Brevibacillus centrosporus</name>
    <dbReference type="NCBI Taxonomy" id="54910"/>
    <lineage>
        <taxon>Bacteria</taxon>
        <taxon>Bacillati</taxon>
        <taxon>Bacillota</taxon>
        <taxon>Bacilli</taxon>
        <taxon>Bacillales</taxon>
        <taxon>Paenibacillaceae</taxon>
        <taxon>Brevibacillus</taxon>
    </lineage>
</organism>
<dbReference type="SUPFAM" id="SSF109604">
    <property type="entry name" value="HD-domain/PDEase-like"/>
    <property type="match status" value="1"/>
</dbReference>
<dbReference type="InterPro" id="IPR043129">
    <property type="entry name" value="ATPase_NBD"/>
</dbReference>
<dbReference type="Pfam" id="PF21447">
    <property type="entry name" value="Ppx-GppA_III"/>
    <property type="match status" value="1"/>
</dbReference>